<gene>
    <name evidence="2" type="ORF">SYK_19170</name>
</gene>
<dbReference type="EMBL" id="AP026709">
    <property type="protein sequence ID" value="BDQ37557.1"/>
    <property type="molecule type" value="Genomic_DNA"/>
</dbReference>
<feature type="chain" id="PRO_5045394299" description="DUF3187 family protein" evidence="1">
    <location>
        <begin position="24"/>
        <end position="312"/>
    </location>
</feature>
<evidence type="ECO:0008006" key="4">
    <source>
        <dbReference type="Google" id="ProtNLM"/>
    </source>
</evidence>
<dbReference type="Proteomes" id="UP001317742">
    <property type="component" value="Chromosome"/>
</dbReference>
<proteinExistence type="predicted"/>
<reference evidence="2 3" key="1">
    <citation type="submission" date="2022-08" db="EMBL/GenBank/DDBJ databases">
        <title>Genome Sequence of the sulphate-reducing bacterium, Pseudodesulfovibrio sp. SYK.</title>
        <authorList>
            <person name="Kondo R."/>
            <person name="Kataoka T."/>
        </authorList>
    </citation>
    <scope>NUCLEOTIDE SEQUENCE [LARGE SCALE GENOMIC DNA]</scope>
    <source>
        <strain evidence="2 3">SYK</strain>
    </source>
</reference>
<sequence length="312" mass="34386">MSVMSRFLIALVFLLTCSPVVLADTEFSTTQPDFLLTAPTNVSKKLRLETAFDYVGGADFSNGLGGVEVFRTSLSVDYSIFKLSYMASDFAWTHTEGVAKTFSVGGSLTPWDILHDFTLQARLLNDTVGDRWRYWVNGEVASSFETTFPGAVGVGFDGGIAYDFWQGWMLGLTARTVALSPLNQDLLGEAEIGLAVAVSQKALRRTLQSLGLSDDVLNGSDAINFSFAVSRVEKTYRLDSGNSLYQSGYLGVVHSKAGLYLDYAPNEDIVMSIGPEYHYLREYRLYNSAGSYQSSHKLDNAFGGYVRVLWKF</sequence>
<keyword evidence="1" id="KW-0732">Signal</keyword>
<name>A0ABM8B186_9BACT</name>
<evidence type="ECO:0000313" key="2">
    <source>
        <dbReference type="EMBL" id="BDQ37557.1"/>
    </source>
</evidence>
<evidence type="ECO:0000313" key="3">
    <source>
        <dbReference type="Proteomes" id="UP001317742"/>
    </source>
</evidence>
<protein>
    <recommendedName>
        <fullName evidence="4">DUF3187 family protein</fullName>
    </recommendedName>
</protein>
<keyword evidence="3" id="KW-1185">Reference proteome</keyword>
<accession>A0ABM8B186</accession>
<feature type="signal peptide" evidence="1">
    <location>
        <begin position="1"/>
        <end position="23"/>
    </location>
</feature>
<evidence type="ECO:0000256" key="1">
    <source>
        <dbReference type="SAM" id="SignalP"/>
    </source>
</evidence>
<organism evidence="2 3">
    <name type="scientific">Pseudodesulfovibrio nedwellii</name>
    <dbReference type="NCBI Taxonomy" id="2973072"/>
    <lineage>
        <taxon>Bacteria</taxon>
        <taxon>Pseudomonadati</taxon>
        <taxon>Thermodesulfobacteriota</taxon>
        <taxon>Desulfovibrionia</taxon>
        <taxon>Desulfovibrionales</taxon>
        <taxon>Desulfovibrionaceae</taxon>
    </lineage>
</organism>